<feature type="compositionally biased region" description="Polar residues" evidence="8">
    <location>
        <begin position="2225"/>
        <end position="2248"/>
    </location>
</feature>
<dbReference type="InterPro" id="IPR015421">
    <property type="entry name" value="PyrdxlP-dep_Trfase_major"/>
</dbReference>
<dbReference type="InterPro" id="IPR016035">
    <property type="entry name" value="Acyl_Trfase/lysoPLipase"/>
</dbReference>
<dbReference type="InterPro" id="IPR015422">
    <property type="entry name" value="PyrdxlP-dep_Trfase_small"/>
</dbReference>
<dbReference type="SUPFAM" id="SSF53901">
    <property type="entry name" value="Thiolase-like"/>
    <property type="match status" value="1"/>
</dbReference>
<feature type="domain" description="PKS/mFAS DH" evidence="11">
    <location>
        <begin position="916"/>
        <end position="1200"/>
    </location>
</feature>
<dbReference type="Pfam" id="PF00109">
    <property type="entry name" value="ketoacyl-synt"/>
    <property type="match status" value="1"/>
</dbReference>
<dbReference type="PROSITE" id="PS00606">
    <property type="entry name" value="KS3_1"/>
    <property type="match status" value="1"/>
</dbReference>
<dbReference type="PANTHER" id="PTHR43775">
    <property type="entry name" value="FATTY ACID SYNTHASE"/>
    <property type="match status" value="1"/>
</dbReference>
<dbReference type="GO" id="GO:0031177">
    <property type="term" value="F:phosphopantetheine binding"/>
    <property type="evidence" value="ECO:0007669"/>
    <property type="project" value="InterPro"/>
</dbReference>
<dbReference type="InterPro" id="IPR003965">
    <property type="entry name" value="Fatty_acid_synthase"/>
</dbReference>
<dbReference type="GO" id="GO:0006633">
    <property type="term" value="P:fatty acid biosynthetic process"/>
    <property type="evidence" value="ECO:0007669"/>
    <property type="project" value="InterPro"/>
</dbReference>
<dbReference type="Gene3D" id="3.10.129.110">
    <property type="entry name" value="Polyketide synthase dehydratase"/>
    <property type="match status" value="1"/>
</dbReference>
<dbReference type="SUPFAM" id="SSF52151">
    <property type="entry name" value="FabD/lysophospholipase-like"/>
    <property type="match status" value="1"/>
</dbReference>
<dbReference type="InterPro" id="IPR050091">
    <property type="entry name" value="PKS_NRPS_Biosynth_Enz"/>
</dbReference>
<dbReference type="GO" id="GO:0005886">
    <property type="term" value="C:plasma membrane"/>
    <property type="evidence" value="ECO:0007669"/>
    <property type="project" value="TreeGrafter"/>
</dbReference>
<dbReference type="Pfam" id="PF08659">
    <property type="entry name" value="KR"/>
    <property type="match status" value="1"/>
</dbReference>
<keyword evidence="12" id="KW-0032">Aminotransferase</keyword>
<dbReference type="EMBL" id="CP053586">
    <property type="protein sequence ID" value="WNZ23028.1"/>
    <property type="molecule type" value="Genomic_DNA"/>
</dbReference>
<dbReference type="FunFam" id="3.40.50.720:FF:000209">
    <property type="entry name" value="Polyketide synthase Pks12"/>
    <property type="match status" value="1"/>
</dbReference>
<dbReference type="InterPro" id="IPR016039">
    <property type="entry name" value="Thiolase-like"/>
</dbReference>
<dbReference type="SMART" id="SM00827">
    <property type="entry name" value="PKS_AT"/>
    <property type="match status" value="1"/>
</dbReference>
<keyword evidence="2" id="KW-0596">Phosphopantetheine</keyword>
<name>A0AA97AQ80_9CYAN</name>
<keyword evidence="5" id="KW-0663">Pyridoxal phosphate</keyword>
<dbReference type="InterPro" id="IPR014043">
    <property type="entry name" value="Acyl_transferase_dom"/>
</dbReference>
<evidence type="ECO:0000313" key="12">
    <source>
        <dbReference type="EMBL" id="WNZ23028.1"/>
    </source>
</evidence>
<dbReference type="InterPro" id="IPR016036">
    <property type="entry name" value="Malonyl_transacylase_ACP-bd"/>
</dbReference>
<feature type="domain" description="Carrier" evidence="9">
    <location>
        <begin position="2114"/>
        <end position="2192"/>
    </location>
</feature>
<dbReference type="Pfam" id="PF13602">
    <property type="entry name" value="ADH_zinc_N_2"/>
    <property type="match status" value="1"/>
</dbReference>
<dbReference type="InterPro" id="IPR013154">
    <property type="entry name" value="ADH-like_N"/>
</dbReference>
<comment type="cofactor">
    <cofactor evidence="1">
        <name>pyridoxal 5'-phosphate</name>
        <dbReference type="ChEBI" id="CHEBI:597326"/>
    </cofactor>
</comment>
<dbReference type="InterPro" id="IPR020806">
    <property type="entry name" value="PKS_PP-bd"/>
</dbReference>
<dbReference type="Gene3D" id="3.40.47.10">
    <property type="match status" value="1"/>
</dbReference>
<dbReference type="RefSeq" id="WP_316434597.1">
    <property type="nucleotide sequence ID" value="NZ_CP053586.1"/>
</dbReference>
<dbReference type="InterPro" id="IPR042104">
    <property type="entry name" value="PKS_dehydratase_sf"/>
</dbReference>
<dbReference type="PROSITE" id="PS52019">
    <property type="entry name" value="PKS_MFAS_DH"/>
    <property type="match status" value="1"/>
</dbReference>
<dbReference type="InterPro" id="IPR001227">
    <property type="entry name" value="Ac_transferase_dom_sf"/>
</dbReference>
<dbReference type="CDD" id="cd00833">
    <property type="entry name" value="PKS"/>
    <property type="match status" value="1"/>
</dbReference>
<dbReference type="InterPro" id="IPR014030">
    <property type="entry name" value="Ketoacyl_synth_N"/>
</dbReference>
<dbReference type="SUPFAM" id="SSF51735">
    <property type="entry name" value="NAD(P)-binding Rossmann-fold domains"/>
    <property type="match status" value="3"/>
</dbReference>
<evidence type="ECO:0000259" key="10">
    <source>
        <dbReference type="PROSITE" id="PS52004"/>
    </source>
</evidence>
<dbReference type="PROSITE" id="PS00599">
    <property type="entry name" value="AA_TRANSFER_CLASS_2"/>
    <property type="match status" value="1"/>
</dbReference>
<evidence type="ECO:0000259" key="9">
    <source>
        <dbReference type="PROSITE" id="PS50075"/>
    </source>
</evidence>
<dbReference type="PROSITE" id="PS52004">
    <property type="entry name" value="KS3_2"/>
    <property type="match status" value="1"/>
</dbReference>
<dbReference type="Pfam" id="PF16197">
    <property type="entry name" value="KAsynt_C_assoc"/>
    <property type="match status" value="1"/>
</dbReference>
<dbReference type="InterPro" id="IPR036291">
    <property type="entry name" value="NAD(P)-bd_dom_sf"/>
</dbReference>
<accession>A0AA97AQ80</accession>
<evidence type="ECO:0000259" key="11">
    <source>
        <dbReference type="PROSITE" id="PS52019"/>
    </source>
</evidence>
<dbReference type="SUPFAM" id="SSF50129">
    <property type="entry name" value="GroES-like"/>
    <property type="match status" value="1"/>
</dbReference>
<dbReference type="GO" id="GO:0016491">
    <property type="term" value="F:oxidoreductase activity"/>
    <property type="evidence" value="ECO:0007669"/>
    <property type="project" value="InterPro"/>
</dbReference>
<dbReference type="Pfam" id="PF14765">
    <property type="entry name" value="PS-DH"/>
    <property type="match status" value="1"/>
</dbReference>
<feature type="region of interest" description="C-terminal hotdog fold" evidence="7">
    <location>
        <begin position="1058"/>
        <end position="1200"/>
    </location>
</feature>
<dbReference type="Gene3D" id="3.90.1150.10">
    <property type="entry name" value="Aspartate Aminotransferase, domain 1"/>
    <property type="match status" value="1"/>
</dbReference>
<dbReference type="GO" id="GO:0071770">
    <property type="term" value="P:DIM/DIP cell wall layer assembly"/>
    <property type="evidence" value="ECO:0007669"/>
    <property type="project" value="TreeGrafter"/>
</dbReference>
<dbReference type="InterPro" id="IPR001917">
    <property type="entry name" value="Aminotrans_II_pyridoxalP_BS"/>
</dbReference>
<dbReference type="FunFam" id="3.40.47.10:FF:000019">
    <property type="entry name" value="Polyketide synthase type I"/>
    <property type="match status" value="1"/>
</dbReference>
<feature type="domain" description="Ketosynthase family 3 (KS3)" evidence="10">
    <location>
        <begin position="3"/>
        <end position="425"/>
    </location>
</feature>
<dbReference type="SMART" id="SM00829">
    <property type="entry name" value="PKS_ER"/>
    <property type="match status" value="1"/>
</dbReference>
<dbReference type="InterPro" id="IPR049551">
    <property type="entry name" value="PKS_DH_C"/>
</dbReference>
<dbReference type="CDD" id="cd06454">
    <property type="entry name" value="KBL_like"/>
    <property type="match status" value="1"/>
</dbReference>
<dbReference type="InterPro" id="IPR009081">
    <property type="entry name" value="PP-bd_ACP"/>
</dbReference>
<dbReference type="GO" id="GO:0005737">
    <property type="term" value="C:cytoplasm"/>
    <property type="evidence" value="ECO:0007669"/>
    <property type="project" value="TreeGrafter"/>
</dbReference>
<evidence type="ECO:0000256" key="5">
    <source>
        <dbReference type="ARBA" id="ARBA00022898"/>
    </source>
</evidence>
<dbReference type="GO" id="GO:0030170">
    <property type="term" value="F:pyridoxal phosphate binding"/>
    <property type="evidence" value="ECO:0007669"/>
    <property type="project" value="InterPro"/>
</dbReference>
<dbReference type="InterPro" id="IPR020807">
    <property type="entry name" value="PKS_DH"/>
</dbReference>
<dbReference type="InterPro" id="IPR004839">
    <property type="entry name" value="Aminotransferase_I/II_large"/>
</dbReference>
<dbReference type="Gene3D" id="3.90.180.10">
    <property type="entry name" value="Medium-chain alcohol dehydrogenases, catalytic domain"/>
    <property type="match status" value="1"/>
</dbReference>
<feature type="active site" description="Proton acceptor; for dehydratase activity" evidence="7">
    <location>
        <position position="948"/>
    </location>
</feature>
<dbReference type="InterPro" id="IPR013968">
    <property type="entry name" value="PKS_KR"/>
</dbReference>
<dbReference type="SUPFAM" id="SSF53383">
    <property type="entry name" value="PLP-dependent transferases"/>
    <property type="match status" value="1"/>
</dbReference>
<dbReference type="Pfam" id="PF00698">
    <property type="entry name" value="Acyl_transf_1"/>
    <property type="match status" value="1"/>
</dbReference>
<dbReference type="InterPro" id="IPR011032">
    <property type="entry name" value="GroES-like_sf"/>
</dbReference>
<dbReference type="Pfam" id="PF21089">
    <property type="entry name" value="PKS_DH_N"/>
    <property type="match status" value="1"/>
</dbReference>
<dbReference type="Pfam" id="PF08240">
    <property type="entry name" value="ADH_N"/>
    <property type="match status" value="1"/>
</dbReference>
<dbReference type="InterPro" id="IPR057326">
    <property type="entry name" value="KR_dom"/>
</dbReference>
<dbReference type="Pfam" id="PF02801">
    <property type="entry name" value="Ketoacyl-synt_C"/>
    <property type="match status" value="1"/>
</dbReference>
<dbReference type="SUPFAM" id="SSF55048">
    <property type="entry name" value="Probable ACP-binding domain of malonyl-CoA ACP transacylase"/>
    <property type="match status" value="1"/>
</dbReference>
<dbReference type="FunFam" id="3.40.366.10:FF:000002">
    <property type="entry name" value="Probable polyketide synthase 2"/>
    <property type="match status" value="1"/>
</dbReference>
<dbReference type="GO" id="GO:0005835">
    <property type="term" value="C:fatty acid synthase complex"/>
    <property type="evidence" value="ECO:0007669"/>
    <property type="project" value="InterPro"/>
</dbReference>
<dbReference type="Gene3D" id="3.30.70.3290">
    <property type="match status" value="1"/>
</dbReference>
<gene>
    <name evidence="12" type="ORF">HJG54_09260</name>
</gene>
<dbReference type="InterPro" id="IPR049900">
    <property type="entry name" value="PKS_mFAS_DH"/>
</dbReference>
<dbReference type="SMART" id="SM01294">
    <property type="entry name" value="PKS_PP_betabranch"/>
    <property type="match status" value="1"/>
</dbReference>
<dbReference type="InterPro" id="IPR015424">
    <property type="entry name" value="PyrdxlP-dep_Trfase"/>
</dbReference>
<organism evidence="12">
    <name type="scientific">Leptolyngbya sp. NK1-12</name>
    <dbReference type="NCBI Taxonomy" id="2547451"/>
    <lineage>
        <taxon>Bacteria</taxon>
        <taxon>Bacillati</taxon>
        <taxon>Cyanobacteriota</taxon>
        <taxon>Cyanophyceae</taxon>
        <taxon>Leptolyngbyales</taxon>
        <taxon>Leptolyngbyaceae</taxon>
        <taxon>Leptolyngbya group</taxon>
        <taxon>Leptolyngbya</taxon>
    </lineage>
</organism>
<evidence type="ECO:0000256" key="2">
    <source>
        <dbReference type="ARBA" id="ARBA00022450"/>
    </source>
</evidence>
<evidence type="ECO:0000256" key="7">
    <source>
        <dbReference type="PROSITE-ProRule" id="PRU01363"/>
    </source>
</evidence>
<dbReference type="Gene3D" id="1.10.1200.10">
    <property type="entry name" value="ACP-like"/>
    <property type="match status" value="1"/>
</dbReference>
<dbReference type="Pfam" id="PF00550">
    <property type="entry name" value="PP-binding"/>
    <property type="match status" value="1"/>
</dbReference>
<sequence>MKLEPIAIIGIGCRFPGGVYSPNSFWQLLRQGVDAITEVPRSRWDPAKFYDPDPNKPNKTNTRWGGFVEAIDGFDPQFFGIAPREAVTMDPQQRLLLEVTWEALEDAGLIPERLRGSQTGVFIGIGTHDYSIRMWQHPVNDPYATTGTGNCIAANRISYVFDFKGPSLAVDTACSSSLVAVHLACQSLWCAESSLALAGGVNLLLLPTVTVGFSKGGFMSGMGRCKSFDASADGYVRSEGAGVVLLKPLSQAMTDGDLIYAVIRATAVNQDGFSNGLAAPNSQSQAAVLREAYRRAGIAPNLVQYVEAHGTGTKLGDPVELEALGAVLGENRTRDCAIGSVKTNIGHAETAAGVAGLIKVALALKHQQIPPSLHFQTPNPQICFEQLALRVQTRLTKWNAQQGIRIAGVNSFGFGGTNAHVVITDVKPKRKKATKSQSQIDRPCHLLALSAKTEAALRDLAQRYLEWDASQLANLCFTANAKRSHFSQRLAVVAESAEQLQQQLRTFVSQAANQAWFGSVAMGHATGSVEIAFLFTGQGSQYIGMGRELYETSPTFRAVLDQCDRLLQAELGESILAVMWGDAAREPRRTRGDGEGKNISVLPTPDALDQTGYAQPALFVLEYGLAQLWLSWGVRPSAVLGHSVGEYVAACIAGVFSLEDALKLVAARGRLMQKLPPGAMMAVMANETLVRRWIRDEQQVAIAAVNGPENLVISGEPEAIARMAAHLTATGIKITPLRVSHAFHSPLMEPMLAAFAEVAAQVCYRVPQLLLVSNLTGDVVGAEIATPDYWCRHVRQAVRFADGLATLQQHGYEVFLEIGASSSLCSMGRTCLPQPGNLWLPSLRSGQSDWQVLLQSLSQLYVRGVKVDWDEFDRPYGRQQIAAPTYPFQRQRYWWEPDVCVEQTVSVSAPTGETLHPLLGQAMTLANQPEIYFQVEIDLQELVYLQDHKILNRIVFPAAAYGEMLLAAVTNLKQNEFVIQNLTIEKPLFLQTDQIKILQLKLTSTDSGYKAEIFGCDRNVNIKANFIRYTTAILSASASGNLAVPKWRDLNALQASMQPTAPSSDYYQQLRREGLNYGPCFQAVQRLWRGKAQALGQIQLPSGCSLKEGYRLHPVLLDACFQLVAAVVDPAVSTPFLPVSLGSLQQVAPVTEQIWTLVELVENVDAQQIKANLFLMDAAGNLIATIREFCLQAVSSRSLQRLFGATESIEDHFYEIRWQSKPLRPSSAEQYLVEHLVEQQIEHQCLQSWLIVTNHVTNHVTDQKVTDEPEKDLAAELVLALQQQGHHCTWISAEEVGPINLAKLVHPPDQVIYLCQPQLLSSQELMSIQEKICGQALALIQALAQKRWTPKLWFVTQGAQAIEVGAQASLSQVQQAALWGLARVVRLEYPEWQCTCLDLDPMQPDVTALLQELLHPAADEVEDQIAVRQNHRYVARLVRCSDSLHSSALPDRVYAHKLPLPDSEAFQLKMNDYGMLDQLRLVPVERQAPAAAEIEIQVRAAGLNFRDVLNALGVLQPYLEQMGVVDAAQIPFGWECAGIVTAVGKDVRHLQVGDAVIAVAAVGSLGQFVTVPAAFVSAKPEALSFSEAATIPTPFLTAYYGLHHLAQIKPGERVLIHAAAGGVGLAAVRLAQQAGAEVFATASPGKWAFLKSIGVAHVMNSRTLDFAAQIRQLTQGQGVDVVLNSLNGEFIPQNLAILAPHGRFVEIGKVGIWQPEQVQQVRPDVAYYPFDLLEIAQCRPALLTSMLHDLMPQFRQGVLQPLPYTSFAIESAVSAFRYMAQAKHIGKVVLSLPIRPPLPVRSSGSYLITGGYGGLGLQVARWLIDQGATHLILVGRRAPSPPAQAILQELQQRATLDLIQADISNPIEVNSLLSPRSARLMSRISLVRRGSRAANSPLRGIIHAAGLLDDGLLQQQSWERFQAVMAAKVQGAWNLHQLSLDQPLDFFVCFSSVAAVLGSLGQGSYAAANAVLDRLMHYRRQLGLPGLSVNWGAWAGVGMAARLGPVQQQQIIQSGMRLIDPVEGVRALERLLQSNVTQVSVLPMDWPTFQMQMPNRTLPLLRDVVSEVPMAASQSSQSPTSQSPPVPISPNPVSPNPVSSNPVSSVLRLASAADRAATLQHQIREQLARVLGFSSAEAVDPHENFGDLGMDSLMAVEFRNRLEASLGCPIPQTLAFDYPTVSLLADYLMQYLNQEGSQHSSRNGADEIESAPIAANAPSAASPEDTPNSEVESANELSTKPISESTAESISELADSRLMEAELDIPAAYHHFELTPEYLNLRSDLERLEQLGNPFFETHEGIARDTTQIHGQQLLSYSSYNYLGLSGDPFVTTAVKRAVETYGTSVSASRVVAGERPIHRELEQEIASFLGTEDCIVYIGGHTTNVTTIGHLFGENDLIIYDALSHNSIRQGCELATATAIEFPHNDWQALEDLLAQKRRCYQKVLIAIEGIYSTDGDLAPLPEIVALKQKYKTFLLVDEAHSIGVLGPTGRGIGEHFGMLAAQVDLWMGTLSKSLASCGGYIASSKAMVAYLKYTAPGFVYSVGMSPANTAAALAALQLLQQEPERVIRLQQRAQLFLSLAQQQGLNTGNSQQSPIIPVIVGEPHRAVKLSHALRRRGITVQPMVYPAVPYHAARLRFFITCLHSADQITSTVKVIAAELEALSKKE</sequence>
<dbReference type="InterPro" id="IPR014031">
    <property type="entry name" value="Ketoacyl_synth_C"/>
</dbReference>
<dbReference type="SMART" id="SM00823">
    <property type="entry name" value="PKS_PP"/>
    <property type="match status" value="1"/>
</dbReference>
<feature type="compositionally biased region" description="Pro residues" evidence="8">
    <location>
        <begin position="2082"/>
        <end position="2095"/>
    </location>
</feature>
<proteinExistence type="predicted"/>
<dbReference type="Gene3D" id="3.40.50.720">
    <property type="entry name" value="NAD(P)-binding Rossmann-like Domain"/>
    <property type="match status" value="3"/>
</dbReference>
<evidence type="ECO:0000256" key="1">
    <source>
        <dbReference type="ARBA" id="ARBA00001933"/>
    </source>
</evidence>
<feature type="compositionally biased region" description="Low complexity" evidence="8">
    <location>
        <begin position="2215"/>
        <end position="2224"/>
    </location>
</feature>
<dbReference type="SMART" id="SM00825">
    <property type="entry name" value="PKS_KS"/>
    <property type="match status" value="1"/>
</dbReference>
<dbReference type="InterPro" id="IPR036736">
    <property type="entry name" value="ACP-like_sf"/>
</dbReference>
<dbReference type="PROSITE" id="PS50075">
    <property type="entry name" value="CARRIER"/>
    <property type="match status" value="1"/>
</dbReference>
<dbReference type="CDD" id="cd05195">
    <property type="entry name" value="enoyl_red"/>
    <property type="match status" value="1"/>
</dbReference>
<dbReference type="InterPro" id="IPR018201">
    <property type="entry name" value="Ketoacyl_synth_AS"/>
</dbReference>
<evidence type="ECO:0000256" key="3">
    <source>
        <dbReference type="ARBA" id="ARBA00022553"/>
    </source>
</evidence>
<dbReference type="Gene3D" id="3.40.640.10">
    <property type="entry name" value="Type I PLP-dependent aspartate aminotransferase-like (Major domain)"/>
    <property type="match status" value="1"/>
</dbReference>
<keyword evidence="4" id="KW-0808">Transferase</keyword>
<feature type="region of interest" description="Disordered" evidence="8">
    <location>
        <begin position="2215"/>
        <end position="2248"/>
    </location>
</feature>
<dbReference type="GO" id="GO:0004315">
    <property type="term" value="F:3-oxoacyl-[acyl-carrier-protein] synthase activity"/>
    <property type="evidence" value="ECO:0007669"/>
    <property type="project" value="InterPro"/>
</dbReference>
<feature type="region of interest" description="N-terminal hotdog fold" evidence="7">
    <location>
        <begin position="916"/>
        <end position="1041"/>
    </location>
</feature>
<dbReference type="GO" id="GO:0008483">
    <property type="term" value="F:transaminase activity"/>
    <property type="evidence" value="ECO:0007669"/>
    <property type="project" value="UniProtKB-KW"/>
</dbReference>
<dbReference type="InterPro" id="IPR020843">
    <property type="entry name" value="ER"/>
</dbReference>
<feature type="region of interest" description="Disordered" evidence="8">
    <location>
        <begin position="2069"/>
        <end position="2101"/>
    </location>
</feature>
<reference evidence="12" key="1">
    <citation type="submission" date="2020-05" db="EMBL/GenBank/DDBJ databases">
        <authorList>
            <person name="Zhu T."/>
            <person name="Keshari N."/>
            <person name="Lu X."/>
        </authorList>
    </citation>
    <scope>NUCLEOTIDE SEQUENCE</scope>
    <source>
        <strain evidence="12">NK1-12</strain>
    </source>
</reference>
<dbReference type="Gene3D" id="3.40.366.10">
    <property type="entry name" value="Malonyl-Coenzyme A Acyl Carrier Protein, domain 2"/>
    <property type="match status" value="1"/>
</dbReference>
<evidence type="ECO:0000256" key="4">
    <source>
        <dbReference type="ARBA" id="ARBA00022679"/>
    </source>
</evidence>
<dbReference type="InterPro" id="IPR049552">
    <property type="entry name" value="PKS_DH_N"/>
</dbReference>
<dbReference type="Pfam" id="PF00155">
    <property type="entry name" value="Aminotran_1_2"/>
    <property type="match status" value="1"/>
</dbReference>
<dbReference type="SMART" id="SM00826">
    <property type="entry name" value="PKS_DH"/>
    <property type="match status" value="1"/>
</dbReference>
<feature type="active site" description="Proton donor; for dehydratase activity" evidence="7">
    <location>
        <position position="1118"/>
    </location>
</feature>
<dbReference type="InterPro" id="IPR032821">
    <property type="entry name" value="PKS_assoc"/>
</dbReference>
<evidence type="ECO:0000256" key="8">
    <source>
        <dbReference type="SAM" id="MobiDB-lite"/>
    </source>
</evidence>
<keyword evidence="6" id="KW-0511">Multifunctional enzyme</keyword>
<dbReference type="PRINTS" id="PR01483">
    <property type="entry name" value="FASYNTHASE"/>
</dbReference>
<dbReference type="GO" id="GO:0004312">
    <property type="term" value="F:fatty acid synthase activity"/>
    <property type="evidence" value="ECO:0007669"/>
    <property type="project" value="InterPro"/>
</dbReference>
<dbReference type="PANTHER" id="PTHR43775:SF37">
    <property type="entry name" value="SI:DKEY-61P9.11"/>
    <property type="match status" value="1"/>
</dbReference>
<protein>
    <submittedName>
        <fullName evidence="12">Aminotransferase class I/II-fold pyridoxal phosphate-dependent enzyme</fullName>
    </submittedName>
</protein>
<evidence type="ECO:0000256" key="6">
    <source>
        <dbReference type="ARBA" id="ARBA00023268"/>
    </source>
</evidence>
<dbReference type="CDD" id="cd08955">
    <property type="entry name" value="KR_2_FAS_SDR_x"/>
    <property type="match status" value="1"/>
</dbReference>
<dbReference type="SUPFAM" id="SSF47336">
    <property type="entry name" value="ACP-like"/>
    <property type="match status" value="1"/>
</dbReference>
<keyword evidence="3" id="KW-0597">Phosphoprotein</keyword>
<dbReference type="InterPro" id="IPR020841">
    <property type="entry name" value="PKS_Beta-ketoAc_synthase_dom"/>
</dbReference>
<dbReference type="SMART" id="SM00822">
    <property type="entry name" value="PKS_KR"/>
    <property type="match status" value="1"/>
</dbReference>